<dbReference type="Proteomes" id="UP000826656">
    <property type="component" value="Unassembled WGS sequence"/>
</dbReference>
<reference evidence="1 2" key="1">
    <citation type="journal article" date="2021" name="bioRxiv">
        <title>Chromosome-scale and haplotype-resolved genome assembly of a tetraploid potato cultivar.</title>
        <authorList>
            <person name="Sun H."/>
            <person name="Jiao W.-B."/>
            <person name="Krause K."/>
            <person name="Campoy J.A."/>
            <person name="Goel M."/>
            <person name="Folz-Donahue K."/>
            <person name="Kukat C."/>
            <person name="Huettel B."/>
            <person name="Schneeberger K."/>
        </authorList>
    </citation>
    <scope>NUCLEOTIDE SEQUENCE [LARGE SCALE GENOMIC DNA]</scope>
    <source>
        <strain evidence="1">SolTubOtavaFocal</strain>
        <tissue evidence="1">Leaves</tissue>
    </source>
</reference>
<evidence type="ECO:0000313" key="1">
    <source>
        <dbReference type="EMBL" id="KAH0743232.1"/>
    </source>
</evidence>
<accession>A0ABQ7U8J7</accession>
<name>A0ABQ7U8J7_SOLTU</name>
<organism evidence="1 2">
    <name type="scientific">Solanum tuberosum</name>
    <name type="common">Potato</name>
    <dbReference type="NCBI Taxonomy" id="4113"/>
    <lineage>
        <taxon>Eukaryota</taxon>
        <taxon>Viridiplantae</taxon>
        <taxon>Streptophyta</taxon>
        <taxon>Embryophyta</taxon>
        <taxon>Tracheophyta</taxon>
        <taxon>Spermatophyta</taxon>
        <taxon>Magnoliopsida</taxon>
        <taxon>eudicotyledons</taxon>
        <taxon>Gunneridae</taxon>
        <taxon>Pentapetalae</taxon>
        <taxon>asterids</taxon>
        <taxon>lamiids</taxon>
        <taxon>Solanales</taxon>
        <taxon>Solanaceae</taxon>
        <taxon>Solanoideae</taxon>
        <taxon>Solaneae</taxon>
        <taxon>Solanum</taxon>
    </lineage>
</organism>
<keyword evidence="2" id="KW-1185">Reference proteome</keyword>
<comment type="caution">
    <text evidence="1">The sequence shown here is derived from an EMBL/GenBank/DDBJ whole genome shotgun (WGS) entry which is preliminary data.</text>
</comment>
<protein>
    <submittedName>
        <fullName evidence="1">Uncharacterized protein</fullName>
    </submittedName>
</protein>
<sequence>MAAGQPPLLVDRASSSNLDLTPQSNFLPLPFKAITQPVASVQQIPSPITIHTKYADLLKSKESNTITKPIEMKAVNIVDGYPVVRWTEAEVT</sequence>
<proteinExistence type="predicted"/>
<gene>
    <name evidence="1" type="ORF">KY290_031225</name>
</gene>
<dbReference type="EMBL" id="JAIVGD010000023">
    <property type="protein sequence ID" value="KAH0743232.1"/>
    <property type="molecule type" value="Genomic_DNA"/>
</dbReference>
<evidence type="ECO:0000313" key="2">
    <source>
        <dbReference type="Proteomes" id="UP000826656"/>
    </source>
</evidence>